<organism evidence="2 3">
    <name type="scientific">Methanospirillum lacunae</name>
    <dbReference type="NCBI Taxonomy" id="668570"/>
    <lineage>
        <taxon>Archaea</taxon>
        <taxon>Methanobacteriati</taxon>
        <taxon>Methanobacteriota</taxon>
        <taxon>Stenosarchaea group</taxon>
        <taxon>Methanomicrobia</taxon>
        <taxon>Methanomicrobiales</taxon>
        <taxon>Methanospirillaceae</taxon>
        <taxon>Methanospirillum</taxon>
    </lineage>
</organism>
<gene>
    <name evidence="2" type="ORF">DK846_01655</name>
</gene>
<comment type="caution">
    <text evidence="2">The sequence shown here is derived from an EMBL/GenBank/DDBJ whole genome shotgun (WGS) entry which is preliminary data.</text>
</comment>
<proteinExistence type="predicted"/>
<keyword evidence="1" id="KW-1133">Transmembrane helix</keyword>
<evidence type="ECO:0000313" key="3">
    <source>
        <dbReference type="Proteomes" id="UP000245657"/>
    </source>
</evidence>
<dbReference type="InterPro" id="IPR010718">
    <property type="entry name" value="DUF1294"/>
</dbReference>
<name>A0A2V2NC23_9EURY</name>
<evidence type="ECO:0000313" key="2">
    <source>
        <dbReference type="EMBL" id="PWR73897.1"/>
    </source>
</evidence>
<feature type="transmembrane region" description="Helical" evidence="1">
    <location>
        <begin position="6"/>
        <end position="26"/>
    </location>
</feature>
<keyword evidence="1" id="KW-0812">Transmembrane</keyword>
<keyword evidence="1" id="KW-0472">Membrane</keyword>
<evidence type="ECO:0000256" key="1">
    <source>
        <dbReference type="SAM" id="Phobius"/>
    </source>
</evidence>
<sequence length="93" mass="10741">MSDQLLPYLEAVYGLVNVGIFILYGFDKMQARREKWRISEKNLLIGSVFGPFGAFLAMQIFRHKTQKMKFSLLVPAIMIIHVILITLLLIKGW</sequence>
<dbReference type="EMBL" id="QGMY01000002">
    <property type="protein sequence ID" value="PWR73897.1"/>
    <property type="molecule type" value="Genomic_DNA"/>
</dbReference>
<dbReference type="OrthoDB" id="53377at2157"/>
<dbReference type="GeneID" id="97549234"/>
<dbReference type="Pfam" id="PF06961">
    <property type="entry name" value="DUF1294"/>
    <property type="match status" value="1"/>
</dbReference>
<keyword evidence="3" id="KW-1185">Reference proteome</keyword>
<accession>A0A2V2NC23</accession>
<dbReference type="Proteomes" id="UP000245657">
    <property type="component" value="Unassembled WGS sequence"/>
</dbReference>
<dbReference type="AlphaFoldDB" id="A0A2V2NC23"/>
<feature type="transmembrane region" description="Helical" evidence="1">
    <location>
        <begin position="72"/>
        <end position="90"/>
    </location>
</feature>
<feature type="transmembrane region" description="Helical" evidence="1">
    <location>
        <begin position="42"/>
        <end position="60"/>
    </location>
</feature>
<reference evidence="2 3" key="1">
    <citation type="submission" date="2018-05" db="EMBL/GenBank/DDBJ databases">
        <title>Draft genome of Methanospirillum lacunae Ki8-1.</title>
        <authorList>
            <person name="Dueholm M.S."/>
            <person name="Nielsen P.H."/>
            <person name="Bakmann L.F."/>
            <person name="Otzen D.E."/>
        </authorList>
    </citation>
    <scope>NUCLEOTIDE SEQUENCE [LARGE SCALE GENOMIC DNA]</scope>
    <source>
        <strain evidence="2 3">Ki8-1</strain>
    </source>
</reference>
<dbReference type="RefSeq" id="WP_109967177.1">
    <property type="nucleotide sequence ID" value="NZ_CP176093.1"/>
</dbReference>
<protein>
    <submittedName>
        <fullName evidence="2">DUF1294 domain-containing protein</fullName>
    </submittedName>
</protein>